<evidence type="ECO:0000256" key="1">
    <source>
        <dbReference type="ARBA" id="ARBA00004429"/>
    </source>
</evidence>
<keyword evidence="6" id="KW-0997">Cell inner membrane</keyword>
<evidence type="ECO:0000256" key="8">
    <source>
        <dbReference type="ARBA" id="ARBA00022692"/>
    </source>
</evidence>
<keyword evidence="14" id="KW-0829">Tyrosine-protein kinase</keyword>
<evidence type="ECO:0000256" key="7">
    <source>
        <dbReference type="ARBA" id="ARBA00022679"/>
    </source>
</evidence>
<dbReference type="InterPro" id="IPR005702">
    <property type="entry name" value="Wzc-like_C"/>
</dbReference>
<comment type="caution">
    <text evidence="21">The sequence shown here is derived from an EMBL/GenBank/DDBJ whole genome shotgun (WGS) entry which is preliminary data.</text>
</comment>
<feature type="transmembrane region" description="Helical" evidence="17">
    <location>
        <begin position="37"/>
        <end position="56"/>
    </location>
</feature>
<accession>A0A154IDW1</accession>
<feature type="coiled-coil region" evidence="16">
    <location>
        <begin position="353"/>
        <end position="411"/>
    </location>
</feature>
<protein>
    <recommendedName>
        <fullName evidence="4">non-specific protein-tyrosine kinase</fullName>
        <ecNumber evidence="4">2.7.10.2</ecNumber>
    </recommendedName>
</protein>
<evidence type="ECO:0000256" key="12">
    <source>
        <dbReference type="ARBA" id="ARBA00022989"/>
    </source>
</evidence>
<evidence type="ECO:0000256" key="13">
    <source>
        <dbReference type="ARBA" id="ARBA00023136"/>
    </source>
</evidence>
<evidence type="ECO:0000256" key="6">
    <source>
        <dbReference type="ARBA" id="ARBA00022519"/>
    </source>
</evidence>
<comment type="subcellular location">
    <subcellularLocation>
        <location evidence="1">Cell inner membrane</location>
        <topology evidence="1">Multi-pass membrane protein</topology>
    </subcellularLocation>
</comment>
<evidence type="ECO:0000256" key="4">
    <source>
        <dbReference type="ARBA" id="ARBA00011903"/>
    </source>
</evidence>
<dbReference type="EC" id="2.7.10.2" evidence="4"/>
<sequence>MLSPDKLTPRIDPSRDTGNDADFIDFDKLIAIARRQWRMVAACGFAFAILGIVYVLTSVPVYTADTSVLIDRSDSQVINQLAAFGQMDDDEGTVLSQVELLKSDTIAYAVVDKLKLVDNPEFMGPKSSLFSVSTLKSFMNFRSWFADDAAVAPNPEMRRRGAAETVAGNIDVERVGRSYVLDVSYTAQSPDLARDIAAGIADVYLVDKLNSKYEATRRAGQWLQERIEELRQQALDTDLAVQKFRGEHGLVEAGSGTLISEQQLSEINTQLINAQAETAKAEARYARVKSIIDAKQTDAIVTDVLDSSISNDLRKKYLEASKLETEIEARLGPDHVQAVRLRAEMEEYKRLMFDELNRIAESYQSELQVAKSRENSLRDSVTQATGVAATAGETQVQLRELERTRDTYKNLYQSFLTRYQEAIQQQSFPITAARIITTAETPTKPSAPRRALVVAFAMFVGCAFGSGIAAFREFRDRFFRTGDDVRDVLDVESLGVMPLIENNVDDPTLVDPSNPRSIARGGKTTTYVEEHPLSAFAETLRSAKIAIDLSAADQRCKVIGVVSSLPGEGKSTTSINFAKLLAMQGARCLLIDGDMRNPGATRAIGRHAEAGLLEAIVDSRPLKDLILLDPKTKLAFLPTVARYRVPHSSELLASRGMDQLLETARQSFDYIIVDLPPLAPVVDARAINSKLDAVVFVIEWGKTSRKVVQSTLLSEPELYAKCVGTILTKVDPSQMKLYRTFGSSEYYYKRYSRYYTES</sequence>
<comment type="similarity">
    <text evidence="2">Belongs to the CpsD/CapB family.</text>
</comment>
<dbReference type="NCBIfam" id="TIGR01007">
    <property type="entry name" value="eps_fam"/>
    <property type="match status" value="1"/>
</dbReference>
<keyword evidence="12 17" id="KW-1133">Transmembrane helix</keyword>
<evidence type="ECO:0000259" key="19">
    <source>
        <dbReference type="Pfam" id="PF13614"/>
    </source>
</evidence>
<keyword evidence="10" id="KW-0418">Kinase</keyword>
<evidence type="ECO:0000256" key="17">
    <source>
        <dbReference type="SAM" id="Phobius"/>
    </source>
</evidence>
<dbReference type="EMBL" id="LVYU01000111">
    <property type="protein sequence ID" value="KZA98732.1"/>
    <property type="molecule type" value="Genomic_DNA"/>
</dbReference>
<organism evidence="21">
    <name type="scientific">Rhizobium leguminosarum</name>
    <dbReference type="NCBI Taxonomy" id="384"/>
    <lineage>
        <taxon>Bacteria</taxon>
        <taxon>Pseudomonadati</taxon>
        <taxon>Pseudomonadota</taxon>
        <taxon>Alphaproteobacteria</taxon>
        <taxon>Hyphomicrobiales</taxon>
        <taxon>Rhizobiaceae</taxon>
        <taxon>Rhizobium/Agrobacterium group</taxon>
        <taxon>Rhizobium</taxon>
    </lineage>
</organism>
<keyword evidence="8 17" id="KW-0812">Transmembrane</keyword>
<proteinExistence type="inferred from homology"/>
<evidence type="ECO:0000256" key="16">
    <source>
        <dbReference type="SAM" id="Coils"/>
    </source>
</evidence>
<dbReference type="GO" id="GO:0005524">
    <property type="term" value="F:ATP binding"/>
    <property type="evidence" value="ECO:0007669"/>
    <property type="project" value="UniProtKB-KW"/>
</dbReference>
<keyword evidence="11" id="KW-0067">ATP-binding</keyword>
<evidence type="ECO:0000256" key="14">
    <source>
        <dbReference type="ARBA" id="ARBA00023137"/>
    </source>
</evidence>
<dbReference type="AlphaFoldDB" id="A0A154IDW1"/>
<evidence type="ECO:0000256" key="2">
    <source>
        <dbReference type="ARBA" id="ARBA00007316"/>
    </source>
</evidence>
<comment type="catalytic activity">
    <reaction evidence="15">
        <text>L-tyrosyl-[protein] + ATP = O-phospho-L-tyrosyl-[protein] + ADP + H(+)</text>
        <dbReference type="Rhea" id="RHEA:10596"/>
        <dbReference type="Rhea" id="RHEA-COMP:10136"/>
        <dbReference type="Rhea" id="RHEA-COMP:20101"/>
        <dbReference type="ChEBI" id="CHEBI:15378"/>
        <dbReference type="ChEBI" id="CHEBI:30616"/>
        <dbReference type="ChEBI" id="CHEBI:46858"/>
        <dbReference type="ChEBI" id="CHEBI:61978"/>
        <dbReference type="ChEBI" id="CHEBI:456216"/>
        <dbReference type="EC" id="2.7.10.2"/>
    </reaction>
</comment>
<dbReference type="InterPro" id="IPR005700">
    <property type="entry name" value="EPS_ExoP-like"/>
</dbReference>
<feature type="domain" description="AAA" evidence="19">
    <location>
        <begin position="557"/>
        <end position="699"/>
    </location>
</feature>
<evidence type="ECO:0000259" key="18">
    <source>
        <dbReference type="Pfam" id="PF02706"/>
    </source>
</evidence>
<dbReference type="SUPFAM" id="SSF52540">
    <property type="entry name" value="P-loop containing nucleoside triphosphate hydrolases"/>
    <property type="match status" value="1"/>
</dbReference>
<feature type="transmembrane region" description="Helical" evidence="17">
    <location>
        <begin position="451"/>
        <end position="471"/>
    </location>
</feature>
<feature type="domain" description="Tyrosine-protein kinase G-rich" evidence="20">
    <location>
        <begin position="394"/>
        <end position="473"/>
    </location>
</feature>
<dbReference type="PANTHER" id="PTHR32309">
    <property type="entry name" value="TYROSINE-PROTEIN KINASE"/>
    <property type="match status" value="1"/>
</dbReference>
<evidence type="ECO:0000256" key="9">
    <source>
        <dbReference type="ARBA" id="ARBA00022741"/>
    </source>
</evidence>
<keyword evidence="13 17" id="KW-0472">Membrane</keyword>
<dbReference type="InterPro" id="IPR003856">
    <property type="entry name" value="LPS_length_determ_N"/>
</dbReference>
<keyword evidence="9" id="KW-0547">Nucleotide-binding</keyword>
<dbReference type="Gene3D" id="3.40.50.300">
    <property type="entry name" value="P-loop containing nucleotide triphosphate hydrolases"/>
    <property type="match status" value="1"/>
</dbReference>
<dbReference type="CDD" id="cd05387">
    <property type="entry name" value="BY-kinase"/>
    <property type="match status" value="1"/>
</dbReference>
<keyword evidence="5" id="KW-1003">Cell membrane</keyword>
<dbReference type="RefSeq" id="WP_062943561.1">
    <property type="nucleotide sequence ID" value="NZ_CP171844.1"/>
</dbReference>
<evidence type="ECO:0000313" key="21">
    <source>
        <dbReference type="EMBL" id="KZA98732.1"/>
    </source>
</evidence>
<evidence type="ECO:0000256" key="3">
    <source>
        <dbReference type="ARBA" id="ARBA00008883"/>
    </source>
</evidence>
<evidence type="ECO:0000259" key="20">
    <source>
        <dbReference type="Pfam" id="PF13807"/>
    </source>
</evidence>
<evidence type="ECO:0000256" key="11">
    <source>
        <dbReference type="ARBA" id="ARBA00022840"/>
    </source>
</evidence>
<dbReference type="NCBIfam" id="TIGR01005">
    <property type="entry name" value="eps_transp_fam"/>
    <property type="match status" value="1"/>
</dbReference>
<dbReference type="Pfam" id="PF13807">
    <property type="entry name" value="GNVR"/>
    <property type="match status" value="1"/>
</dbReference>
<evidence type="ECO:0000256" key="10">
    <source>
        <dbReference type="ARBA" id="ARBA00022777"/>
    </source>
</evidence>
<evidence type="ECO:0000256" key="5">
    <source>
        <dbReference type="ARBA" id="ARBA00022475"/>
    </source>
</evidence>
<evidence type="ECO:0000256" key="15">
    <source>
        <dbReference type="ARBA" id="ARBA00051245"/>
    </source>
</evidence>
<dbReference type="GO" id="GO:0005886">
    <property type="term" value="C:plasma membrane"/>
    <property type="evidence" value="ECO:0007669"/>
    <property type="project" value="UniProtKB-SubCell"/>
</dbReference>
<gene>
    <name evidence="21" type="ORF">A4A59_25990</name>
</gene>
<name>A0A154IDW1_RHILE</name>
<dbReference type="Pfam" id="PF13614">
    <property type="entry name" value="AAA_31"/>
    <property type="match status" value="1"/>
</dbReference>
<keyword evidence="7" id="KW-0808">Transferase</keyword>
<dbReference type="InterPro" id="IPR027417">
    <property type="entry name" value="P-loop_NTPase"/>
</dbReference>
<comment type="similarity">
    <text evidence="3">Belongs to the etk/wzc family.</text>
</comment>
<dbReference type="GO" id="GO:0004715">
    <property type="term" value="F:non-membrane spanning protein tyrosine kinase activity"/>
    <property type="evidence" value="ECO:0007669"/>
    <property type="project" value="UniProtKB-EC"/>
</dbReference>
<dbReference type="InterPro" id="IPR050445">
    <property type="entry name" value="Bact_polysacc_biosynth/exp"/>
</dbReference>
<keyword evidence="16" id="KW-0175">Coiled coil</keyword>
<dbReference type="InterPro" id="IPR032807">
    <property type="entry name" value="GNVR"/>
</dbReference>
<dbReference type="PANTHER" id="PTHR32309:SF13">
    <property type="entry name" value="FERRIC ENTEROBACTIN TRANSPORT PROTEIN FEPE"/>
    <property type="match status" value="1"/>
</dbReference>
<reference evidence="21" key="1">
    <citation type="submission" date="2016-03" db="EMBL/GenBank/DDBJ databases">
        <title>Microsymbionts genomes from the relict species Vavilovia formosa.</title>
        <authorList>
            <person name="Chirak E."/>
            <person name="Kimeklis A."/>
            <person name="Kopat V."/>
            <person name="Andronov E."/>
        </authorList>
    </citation>
    <scope>NUCLEOTIDE SEQUENCE [LARGE SCALE GENOMIC DNA]</scope>
    <source>
        <strain evidence="21">Vaf12</strain>
    </source>
</reference>
<dbReference type="Pfam" id="PF02706">
    <property type="entry name" value="Wzz"/>
    <property type="match status" value="1"/>
</dbReference>
<feature type="domain" description="Polysaccharide chain length determinant N-terminal" evidence="18">
    <location>
        <begin position="23"/>
        <end position="114"/>
    </location>
</feature>
<dbReference type="InterPro" id="IPR025669">
    <property type="entry name" value="AAA_dom"/>
</dbReference>